<keyword evidence="8" id="KW-0624">Polysaccharide degradation</keyword>
<accession>A0AAU7DVZ3</accession>
<evidence type="ECO:0000256" key="8">
    <source>
        <dbReference type="ARBA" id="ARBA00023326"/>
    </source>
</evidence>
<dbReference type="GO" id="GO:0005829">
    <property type="term" value="C:cytosol"/>
    <property type="evidence" value="ECO:0007669"/>
    <property type="project" value="TreeGrafter"/>
</dbReference>
<dbReference type="NCBIfam" id="TIGR03356">
    <property type="entry name" value="BGL"/>
    <property type="match status" value="1"/>
</dbReference>
<keyword evidence="6" id="KW-0119">Carbohydrate metabolism</keyword>
<feature type="binding site" evidence="10">
    <location>
        <position position="123"/>
    </location>
    <ligand>
        <name>substrate</name>
    </ligand>
</feature>
<evidence type="ECO:0000256" key="7">
    <source>
        <dbReference type="ARBA" id="ARBA00023295"/>
    </source>
</evidence>
<dbReference type="InterPro" id="IPR033132">
    <property type="entry name" value="GH_1_N_CS"/>
</dbReference>
<evidence type="ECO:0000256" key="3">
    <source>
        <dbReference type="ARBA" id="ARBA00012744"/>
    </source>
</evidence>
<gene>
    <name evidence="13" type="ORF">V5R04_13500</name>
</gene>
<evidence type="ECO:0000256" key="10">
    <source>
        <dbReference type="PIRSR" id="PIRSR617736-2"/>
    </source>
</evidence>
<feature type="active site" description="Nucleophile" evidence="9 11">
    <location>
        <position position="362"/>
    </location>
</feature>
<organism evidence="13">
    <name type="scientific">Jonesiaceae bacterium BS-20</name>
    <dbReference type="NCBI Taxonomy" id="3120821"/>
    <lineage>
        <taxon>Bacteria</taxon>
        <taxon>Bacillati</taxon>
        <taxon>Actinomycetota</taxon>
        <taxon>Actinomycetes</taxon>
        <taxon>Micrococcales</taxon>
        <taxon>Jonesiaceae</taxon>
    </lineage>
</organism>
<dbReference type="FunFam" id="3.20.20.80:FF:000004">
    <property type="entry name" value="Beta-glucosidase 6-phospho-beta-glucosidase"/>
    <property type="match status" value="1"/>
</dbReference>
<evidence type="ECO:0000256" key="6">
    <source>
        <dbReference type="ARBA" id="ARBA00023277"/>
    </source>
</evidence>
<evidence type="ECO:0000313" key="13">
    <source>
        <dbReference type="EMBL" id="XBH21215.1"/>
    </source>
</evidence>
<sequence>MSTNLPILGKNFIWGTATASYQIEGAVNEGGRGKTSWDTFSAQPGRIHNGDTGDVACDHYHRYQEDVDLMKTLGLDSYRFSFAWSRIQPTGSGPVNSQGLDFYDRLVDSLLEAGIAPAPTLFHWDTPQAIEDQGGWLSRDTADKFADYAHIMGERFQDRIKQWMTINEPVVLTMFGHGAGVHAPGKALGFDALPVAHNLLLAHGRAVTALREAGAINIGLANNHAPTWPASTDPEDLQAAGLYDNIANWIFADPILLGKYPDAVAELIPPGLEDDLAEISVPIDFYGINYYNPTLVGAPTSDGPGDLDGIEIDIELPFTILDIEGYPKTDFDWPVIPQGFTELLVGFKERYGDKLPPIFITENGAAINDEVGPDGQVHDQRRIEYTDSHLRAVKEAMNQGVDVRGYFHWSLLDNFEWAAGNAMRFGLIHTDFETLKRTPKDSYYWYQSVIQANK</sequence>
<evidence type="ECO:0000256" key="11">
    <source>
        <dbReference type="PROSITE-ProRule" id="PRU10055"/>
    </source>
</evidence>
<evidence type="ECO:0000256" key="1">
    <source>
        <dbReference type="ARBA" id="ARBA00000448"/>
    </source>
</evidence>
<dbReference type="PROSITE" id="PS00653">
    <property type="entry name" value="GLYCOSYL_HYDROL_F1_2"/>
    <property type="match status" value="1"/>
</dbReference>
<feature type="binding site" evidence="10">
    <location>
        <begin position="416"/>
        <end position="417"/>
    </location>
    <ligand>
        <name>substrate</name>
    </ligand>
</feature>
<dbReference type="InterPro" id="IPR017736">
    <property type="entry name" value="Glyco_hydro_1_beta-glucosidase"/>
</dbReference>
<proteinExistence type="inferred from homology"/>
<dbReference type="PROSITE" id="PS00572">
    <property type="entry name" value="GLYCOSYL_HYDROL_F1_1"/>
    <property type="match status" value="1"/>
</dbReference>
<keyword evidence="7 12" id="KW-0326">Glycosidase</keyword>
<evidence type="ECO:0000256" key="9">
    <source>
        <dbReference type="PIRSR" id="PIRSR617736-1"/>
    </source>
</evidence>
<dbReference type="InterPro" id="IPR017853">
    <property type="entry name" value="GH"/>
</dbReference>
<dbReference type="InterPro" id="IPR018120">
    <property type="entry name" value="Glyco_hydro_1_AS"/>
</dbReference>
<feature type="active site" description="Proton donor" evidence="9">
    <location>
        <position position="168"/>
    </location>
</feature>
<name>A0AAU7DVZ3_9MICO</name>
<dbReference type="AlphaFoldDB" id="A0AAU7DVZ3"/>
<feature type="binding site" evidence="10">
    <location>
        <position position="291"/>
    </location>
    <ligand>
        <name>substrate</name>
    </ligand>
</feature>
<dbReference type="EMBL" id="CP146203">
    <property type="protein sequence ID" value="XBH21215.1"/>
    <property type="molecule type" value="Genomic_DNA"/>
</dbReference>
<dbReference type="Pfam" id="PF00232">
    <property type="entry name" value="Glyco_hydro_1"/>
    <property type="match status" value="1"/>
</dbReference>
<dbReference type="GO" id="GO:0030245">
    <property type="term" value="P:cellulose catabolic process"/>
    <property type="evidence" value="ECO:0007669"/>
    <property type="project" value="UniProtKB-KW"/>
</dbReference>
<evidence type="ECO:0000256" key="5">
    <source>
        <dbReference type="ARBA" id="ARBA00023001"/>
    </source>
</evidence>
<dbReference type="PANTHER" id="PTHR10353">
    <property type="entry name" value="GLYCOSYL HYDROLASE"/>
    <property type="match status" value="1"/>
</dbReference>
<comment type="similarity">
    <text evidence="2 12">Belongs to the glycosyl hydrolase 1 family.</text>
</comment>
<dbReference type="EC" id="3.2.1.21" evidence="3 12"/>
<feature type="binding site" evidence="10">
    <location>
        <position position="409"/>
    </location>
    <ligand>
        <name>substrate</name>
    </ligand>
</feature>
<evidence type="ECO:0000256" key="12">
    <source>
        <dbReference type="RuleBase" id="RU361175"/>
    </source>
</evidence>
<evidence type="ECO:0000256" key="2">
    <source>
        <dbReference type="ARBA" id="ARBA00010838"/>
    </source>
</evidence>
<feature type="binding site" evidence="10">
    <location>
        <position position="167"/>
    </location>
    <ligand>
        <name>substrate</name>
    </ligand>
</feature>
<feature type="binding site" evidence="10">
    <location>
        <position position="22"/>
    </location>
    <ligand>
        <name>substrate</name>
    </ligand>
</feature>
<dbReference type="SUPFAM" id="SSF51445">
    <property type="entry name" value="(Trans)glycosidases"/>
    <property type="match status" value="1"/>
</dbReference>
<keyword evidence="4 12" id="KW-0378">Hydrolase</keyword>
<reference evidence="13" key="1">
    <citation type="submission" date="2024-02" db="EMBL/GenBank/DDBJ databases">
        <title>Tomenella chthoni gen. nov. sp. nov., a member of the family Jonesiaceae isolated from bat guano.</title>
        <authorList>
            <person name="Miller S.L."/>
            <person name="King J."/>
            <person name="Sankaranarayanan K."/>
            <person name="Lawson P.A."/>
        </authorList>
    </citation>
    <scope>NUCLEOTIDE SEQUENCE</scope>
    <source>
        <strain evidence="13">BS-20</strain>
    </source>
</reference>
<evidence type="ECO:0000256" key="4">
    <source>
        <dbReference type="ARBA" id="ARBA00022801"/>
    </source>
</evidence>
<dbReference type="PANTHER" id="PTHR10353:SF36">
    <property type="entry name" value="LP05116P"/>
    <property type="match status" value="1"/>
</dbReference>
<dbReference type="PRINTS" id="PR00131">
    <property type="entry name" value="GLHYDRLASE1"/>
</dbReference>
<dbReference type="InterPro" id="IPR001360">
    <property type="entry name" value="Glyco_hydro_1"/>
</dbReference>
<keyword evidence="5" id="KW-0136">Cellulose degradation</keyword>
<comment type="catalytic activity">
    <reaction evidence="1 12">
        <text>Hydrolysis of terminal, non-reducing beta-D-glucosyl residues with release of beta-D-glucose.</text>
        <dbReference type="EC" id="3.2.1.21"/>
    </reaction>
</comment>
<dbReference type="Gene3D" id="3.20.20.80">
    <property type="entry name" value="Glycosidases"/>
    <property type="match status" value="1"/>
</dbReference>
<dbReference type="GO" id="GO:0008422">
    <property type="term" value="F:beta-glucosidase activity"/>
    <property type="evidence" value="ECO:0007669"/>
    <property type="project" value="UniProtKB-EC"/>
</dbReference>
<protein>
    <recommendedName>
        <fullName evidence="3 12">Beta-glucosidase</fullName>
        <ecNumber evidence="3 12">3.2.1.21</ecNumber>
    </recommendedName>
</protein>